<dbReference type="RefSeq" id="WP_089744227.1">
    <property type="nucleotide sequence ID" value="NZ_FOGL01000029.1"/>
</dbReference>
<evidence type="ECO:0000313" key="2">
    <source>
        <dbReference type="Proteomes" id="UP000199687"/>
    </source>
</evidence>
<dbReference type="STRING" id="531814.SAMN04487944_1296"/>
<organism evidence="1 2">
    <name type="scientific">Gracilibacillus ureilyticus</name>
    <dbReference type="NCBI Taxonomy" id="531814"/>
    <lineage>
        <taxon>Bacteria</taxon>
        <taxon>Bacillati</taxon>
        <taxon>Bacillota</taxon>
        <taxon>Bacilli</taxon>
        <taxon>Bacillales</taxon>
        <taxon>Bacillaceae</taxon>
        <taxon>Gracilibacillus</taxon>
    </lineage>
</organism>
<dbReference type="Proteomes" id="UP000199687">
    <property type="component" value="Unassembled WGS sequence"/>
</dbReference>
<dbReference type="OrthoDB" id="2706316at2"/>
<gene>
    <name evidence="1" type="ORF">SAMN04487944_1296</name>
</gene>
<protein>
    <submittedName>
        <fullName evidence="1">Uncharacterized protein</fullName>
    </submittedName>
</protein>
<evidence type="ECO:0000313" key="1">
    <source>
        <dbReference type="EMBL" id="SES26085.1"/>
    </source>
</evidence>
<proteinExistence type="predicted"/>
<sequence length="93" mass="10881">MGYIIPIENYSYQQYQSRITKEERDPFPIEELYPVQFNMHYENEKLKEKPKDSMNFKQTAGTHVYGQAVPGSIRNEKVYAEVTGKGRQFVAEA</sequence>
<name>A0A1H9VWP5_9BACI</name>
<dbReference type="AlphaFoldDB" id="A0A1H9VWP5"/>
<accession>A0A1H9VWP5</accession>
<dbReference type="EMBL" id="FOGL01000029">
    <property type="protein sequence ID" value="SES26085.1"/>
    <property type="molecule type" value="Genomic_DNA"/>
</dbReference>
<reference evidence="1 2" key="1">
    <citation type="submission" date="2016-10" db="EMBL/GenBank/DDBJ databases">
        <authorList>
            <person name="de Groot N.N."/>
        </authorList>
    </citation>
    <scope>NUCLEOTIDE SEQUENCE [LARGE SCALE GENOMIC DNA]</scope>
    <source>
        <strain evidence="1 2">CGMCC 1.7727</strain>
    </source>
</reference>
<keyword evidence="2" id="KW-1185">Reference proteome</keyword>